<comment type="caution">
    <text evidence="7">The sequence shown here is derived from an EMBL/GenBank/DDBJ whole genome shotgun (WGS) entry which is preliminary data.</text>
</comment>
<dbReference type="Proteomes" id="UP000315648">
    <property type="component" value="Unassembled WGS sequence"/>
</dbReference>
<comment type="subcellular location">
    <subcellularLocation>
        <location evidence="1 6">Cytoplasm</location>
        <location evidence="1 6">Cytosol</location>
    </subcellularLocation>
</comment>
<dbReference type="Gene3D" id="1.20.120.340">
    <property type="entry name" value="Flagellar protein FliS"/>
    <property type="match status" value="1"/>
</dbReference>
<keyword evidence="3 6" id="KW-0963">Cytoplasm</keyword>
<dbReference type="PANTHER" id="PTHR34773:SF1">
    <property type="entry name" value="FLAGELLAR SECRETION CHAPERONE FLIS"/>
    <property type="match status" value="1"/>
</dbReference>
<keyword evidence="5" id="KW-0143">Chaperone</keyword>
<accession>A0A556QPL5</accession>
<evidence type="ECO:0000256" key="3">
    <source>
        <dbReference type="ARBA" id="ARBA00022490"/>
    </source>
</evidence>
<evidence type="ECO:0000256" key="2">
    <source>
        <dbReference type="ARBA" id="ARBA00008787"/>
    </source>
</evidence>
<dbReference type="Pfam" id="PF02561">
    <property type="entry name" value="FliS"/>
    <property type="match status" value="1"/>
</dbReference>
<evidence type="ECO:0000256" key="4">
    <source>
        <dbReference type="ARBA" id="ARBA00022795"/>
    </source>
</evidence>
<evidence type="ECO:0000256" key="6">
    <source>
        <dbReference type="PIRNR" id="PIRNR039090"/>
    </source>
</evidence>
<dbReference type="GO" id="GO:0005829">
    <property type="term" value="C:cytosol"/>
    <property type="evidence" value="ECO:0007669"/>
    <property type="project" value="UniProtKB-SubCell"/>
</dbReference>
<dbReference type="NCBIfam" id="TIGR00208">
    <property type="entry name" value="fliS"/>
    <property type="match status" value="1"/>
</dbReference>
<dbReference type="SUPFAM" id="SSF101116">
    <property type="entry name" value="Flagellar export chaperone FliS"/>
    <property type="match status" value="1"/>
</dbReference>
<dbReference type="GO" id="GO:0044780">
    <property type="term" value="P:bacterial-type flagellum assembly"/>
    <property type="evidence" value="ECO:0007669"/>
    <property type="project" value="InterPro"/>
</dbReference>
<keyword evidence="8" id="KW-1185">Reference proteome</keyword>
<dbReference type="GO" id="GO:0071973">
    <property type="term" value="P:bacterial-type flagellum-dependent cell motility"/>
    <property type="evidence" value="ECO:0007669"/>
    <property type="project" value="TreeGrafter"/>
</dbReference>
<dbReference type="InterPro" id="IPR036584">
    <property type="entry name" value="FliS_sf"/>
</dbReference>
<dbReference type="RefSeq" id="WP_144228925.1">
    <property type="nucleotide sequence ID" value="NZ_CBCRVV010000002.1"/>
</dbReference>
<dbReference type="AlphaFoldDB" id="A0A556QPL5"/>
<reference evidence="7 8" key="1">
    <citation type="submission" date="2019-07" db="EMBL/GenBank/DDBJ databases">
        <title>Description of 53C-WASEF.</title>
        <authorList>
            <person name="Pitt A."/>
            <person name="Hahn M.W."/>
        </authorList>
    </citation>
    <scope>NUCLEOTIDE SEQUENCE [LARGE SCALE GENOMIC DNA]</scope>
    <source>
        <strain evidence="7 8">53C-WASEF</strain>
    </source>
</reference>
<evidence type="ECO:0000256" key="5">
    <source>
        <dbReference type="ARBA" id="ARBA00023186"/>
    </source>
</evidence>
<dbReference type="PANTHER" id="PTHR34773">
    <property type="entry name" value="FLAGELLAR SECRETION CHAPERONE FLIS"/>
    <property type="match status" value="1"/>
</dbReference>
<dbReference type="PIRSF" id="PIRSF039090">
    <property type="entry name" value="Flis"/>
    <property type="match status" value="1"/>
</dbReference>
<name>A0A556QPL5_9BACT</name>
<keyword evidence="7" id="KW-0282">Flagellum</keyword>
<dbReference type="OrthoDB" id="1524959at2"/>
<dbReference type="CDD" id="cd16098">
    <property type="entry name" value="FliS"/>
    <property type="match status" value="1"/>
</dbReference>
<gene>
    <name evidence="7" type="primary">fliS</name>
    <name evidence="7" type="ORF">FPL22_04590</name>
</gene>
<evidence type="ECO:0000313" key="7">
    <source>
        <dbReference type="EMBL" id="TSJ78584.1"/>
    </source>
</evidence>
<sequence>MNHAHEFARIYQAQAVLTTNPGNLVLMLYDGATRFINQAIDADSESDETVRIQRMHTYIVKAQNILIELRANLDFNAGGDYARDLDRLYDYYIRRLMQANLQKSTEPLNEVIGLLGQLRSGWAEMLLKQSANEPVCSVA</sequence>
<proteinExistence type="inferred from homology"/>
<organism evidence="7 8">
    <name type="scientific">Rariglobus hedericola</name>
    <dbReference type="NCBI Taxonomy" id="2597822"/>
    <lineage>
        <taxon>Bacteria</taxon>
        <taxon>Pseudomonadati</taxon>
        <taxon>Verrucomicrobiota</taxon>
        <taxon>Opitutia</taxon>
        <taxon>Opitutales</taxon>
        <taxon>Opitutaceae</taxon>
        <taxon>Rariglobus</taxon>
    </lineage>
</organism>
<protein>
    <recommendedName>
        <fullName evidence="6">Flagellar secretion chaperone FliS</fullName>
    </recommendedName>
</protein>
<dbReference type="EMBL" id="VMBG01000001">
    <property type="protein sequence ID" value="TSJ78584.1"/>
    <property type="molecule type" value="Genomic_DNA"/>
</dbReference>
<evidence type="ECO:0000313" key="8">
    <source>
        <dbReference type="Proteomes" id="UP000315648"/>
    </source>
</evidence>
<dbReference type="InterPro" id="IPR003713">
    <property type="entry name" value="FliS"/>
</dbReference>
<keyword evidence="4 6" id="KW-1005">Bacterial flagellum biogenesis</keyword>
<keyword evidence="7" id="KW-0969">Cilium</keyword>
<comment type="similarity">
    <text evidence="2 6">Belongs to the FliS family.</text>
</comment>
<keyword evidence="7" id="KW-0966">Cell projection</keyword>
<evidence type="ECO:0000256" key="1">
    <source>
        <dbReference type="ARBA" id="ARBA00004514"/>
    </source>
</evidence>